<proteinExistence type="predicted"/>
<comment type="caution">
    <text evidence="2">The sequence shown here is derived from an EMBL/GenBank/DDBJ whole genome shotgun (WGS) entry which is preliminary data.</text>
</comment>
<dbReference type="EMBL" id="NHYD01000938">
    <property type="protein sequence ID" value="PPQ92902.1"/>
    <property type="molecule type" value="Genomic_DNA"/>
</dbReference>
<reference evidence="2 3" key="1">
    <citation type="journal article" date="2018" name="Evol. Lett.">
        <title>Horizontal gene cluster transfer increased hallucinogenic mushroom diversity.</title>
        <authorList>
            <person name="Reynolds H.T."/>
            <person name="Vijayakumar V."/>
            <person name="Gluck-Thaler E."/>
            <person name="Korotkin H.B."/>
            <person name="Matheny P.B."/>
            <person name="Slot J.C."/>
        </authorList>
    </citation>
    <scope>NUCLEOTIDE SEQUENCE [LARGE SCALE GENOMIC DNA]</scope>
    <source>
        <strain evidence="2 3">2631</strain>
    </source>
</reference>
<evidence type="ECO:0000313" key="3">
    <source>
        <dbReference type="Proteomes" id="UP000283269"/>
    </source>
</evidence>
<gene>
    <name evidence="2" type="ORF">CVT25_010456</name>
</gene>
<feature type="region of interest" description="Disordered" evidence="1">
    <location>
        <begin position="50"/>
        <end position="74"/>
    </location>
</feature>
<dbReference type="InParanoid" id="A0A409XQ24"/>
<protein>
    <submittedName>
        <fullName evidence="2">Uncharacterized protein</fullName>
    </submittedName>
</protein>
<evidence type="ECO:0000256" key="1">
    <source>
        <dbReference type="SAM" id="MobiDB-lite"/>
    </source>
</evidence>
<sequence>MFRSSVCRTSTANCRKVGEVVTEIEVEVRNIVVTAEDWALKEGIEVERRYKGSRRTGSADESRNKGGGDKAGGQLLEAEVEDVGSAPGLSTEYDVKIDERDHGGGGGGGGGNVSAAGGVIDGIFGKGQADAEYSYRWETETGREGMKQGYTHKKSRYMRFNNT</sequence>
<keyword evidence="3" id="KW-1185">Reference proteome</keyword>
<organism evidence="2 3">
    <name type="scientific">Psilocybe cyanescens</name>
    <dbReference type="NCBI Taxonomy" id="93625"/>
    <lineage>
        <taxon>Eukaryota</taxon>
        <taxon>Fungi</taxon>
        <taxon>Dikarya</taxon>
        <taxon>Basidiomycota</taxon>
        <taxon>Agaricomycotina</taxon>
        <taxon>Agaricomycetes</taxon>
        <taxon>Agaricomycetidae</taxon>
        <taxon>Agaricales</taxon>
        <taxon>Agaricineae</taxon>
        <taxon>Strophariaceae</taxon>
        <taxon>Psilocybe</taxon>
    </lineage>
</organism>
<feature type="compositionally biased region" description="Basic and acidic residues" evidence="1">
    <location>
        <begin position="57"/>
        <end position="68"/>
    </location>
</feature>
<dbReference type="AlphaFoldDB" id="A0A409XQ24"/>
<accession>A0A409XQ24</accession>
<evidence type="ECO:0000313" key="2">
    <source>
        <dbReference type="EMBL" id="PPQ92902.1"/>
    </source>
</evidence>
<dbReference type="Proteomes" id="UP000283269">
    <property type="component" value="Unassembled WGS sequence"/>
</dbReference>
<name>A0A409XQ24_PSICY</name>